<keyword evidence="2 3" id="KW-0560">Oxidoreductase</keyword>
<comment type="similarity">
    <text evidence="1 3">Belongs to the PAPS reductase family. CysH subfamily.</text>
</comment>
<protein>
    <recommendedName>
        <fullName evidence="3">Phosphoadenosine 5'-phosphosulfate reductase</fullName>
        <shortName evidence="3">PAPS reductase</shortName>
        <ecNumber evidence="3">1.8.4.8</ecNumber>
    </recommendedName>
    <alternativeName>
        <fullName evidence="3">3'-phosphoadenylylsulfate reductase</fullName>
    </alternativeName>
    <alternativeName>
        <fullName evidence="3">PAPS reductase, thioredoxin dependent</fullName>
    </alternativeName>
    <alternativeName>
        <fullName evidence="3">PAPS sulfotransferase</fullName>
    </alternativeName>
    <alternativeName>
        <fullName evidence="3">PAdoPS reductase</fullName>
    </alternativeName>
</protein>
<dbReference type="GO" id="GO:0019379">
    <property type="term" value="P:sulfate assimilation, phosphoadenylyl sulfate reduction by phosphoadenylyl-sulfate reductase (thioredoxin)"/>
    <property type="evidence" value="ECO:0007669"/>
    <property type="project" value="UniProtKB-UniRule"/>
</dbReference>
<evidence type="ECO:0000256" key="1">
    <source>
        <dbReference type="ARBA" id="ARBA00009732"/>
    </source>
</evidence>
<comment type="caution">
    <text evidence="5">The sequence shown here is derived from an EMBL/GenBank/DDBJ whole genome shotgun (WGS) entry which is preliminary data.</text>
</comment>
<dbReference type="Proteomes" id="UP000050465">
    <property type="component" value="Unassembled WGS sequence"/>
</dbReference>
<dbReference type="InterPro" id="IPR002500">
    <property type="entry name" value="PAPS_reduct_dom"/>
</dbReference>
<dbReference type="PANTHER" id="PTHR46509">
    <property type="entry name" value="PHOSPHOADENOSINE PHOSPHOSULFATE REDUCTASE"/>
    <property type="match status" value="1"/>
</dbReference>
<comment type="function">
    <text evidence="3">Catalyzes the formation of sulfite from phosphoadenosine 5'-phosphosulfate (PAPS) using thioredoxin as an electron donor.</text>
</comment>
<dbReference type="PATRIC" id="fig|1666911.3.peg.186"/>
<dbReference type="HAMAP" id="MF_00063">
    <property type="entry name" value="CysH"/>
    <property type="match status" value="1"/>
</dbReference>
<dbReference type="InterPro" id="IPR014729">
    <property type="entry name" value="Rossmann-like_a/b/a_fold"/>
</dbReference>
<evidence type="ECO:0000313" key="5">
    <source>
        <dbReference type="EMBL" id="KPQ34535.1"/>
    </source>
</evidence>
<comment type="pathway">
    <text evidence="3">Sulfur metabolism; hydrogen sulfide biosynthesis; sulfite from sulfate: step 3/3.</text>
</comment>
<dbReference type="NCBIfam" id="TIGR00434">
    <property type="entry name" value="cysH"/>
    <property type="match status" value="1"/>
</dbReference>
<dbReference type="STRING" id="1666911.HLUCCA11_14645"/>
<dbReference type="InterPro" id="IPR004511">
    <property type="entry name" value="PAPS/APS_Rdtase"/>
</dbReference>
<feature type="active site" description="Nucleophile; cysteine thiosulfonate intermediate" evidence="3">
    <location>
        <position position="259"/>
    </location>
</feature>
<dbReference type="Gene3D" id="3.40.50.620">
    <property type="entry name" value="HUPs"/>
    <property type="match status" value="1"/>
</dbReference>
<organism evidence="5 6">
    <name type="scientific">Phormidesmis priestleyi Ana</name>
    <dbReference type="NCBI Taxonomy" id="1666911"/>
    <lineage>
        <taxon>Bacteria</taxon>
        <taxon>Bacillati</taxon>
        <taxon>Cyanobacteriota</taxon>
        <taxon>Cyanophyceae</taxon>
        <taxon>Leptolyngbyales</taxon>
        <taxon>Leptolyngbyaceae</taxon>
        <taxon>Phormidesmis</taxon>
    </lineage>
</organism>
<proteinExistence type="inferred from homology"/>
<dbReference type="UniPathway" id="UPA00140">
    <property type="reaction ID" value="UER00206"/>
</dbReference>
<dbReference type="PIRSF" id="PIRSF000857">
    <property type="entry name" value="PAPS_reductase"/>
    <property type="match status" value="1"/>
</dbReference>
<reference evidence="5 6" key="1">
    <citation type="submission" date="2015-09" db="EMBL/GenBank/DDBJ databases">
        <title>Identification and resolution of microdiversity through metagenomic sequencing of parallel consortia.</title>
        <authorList>
            <person name="Nelson W.C."/>
            <person name="Romine M.F."/>
            <person name="Lindemann S.R."/>
        </authorList>
    </citation>
    <scope>NUCLEOTIDE SEQUENCE [LARGE SCALE GENOMIC DNA]</scope>
    <source>
        <strain evidence="5">Ana</strain>
    </source>
</reference>
<comment type="subcellular location">
    <subcellularLocation>
        <location evidence="3">Cytoplasm</location>
    </subcellularLocation>
</comment>
<comment type="catalytic activity">
    <reaction evidence="3">
        <text>[thioredoxin]-disulfide + sulfite + adenosine 3',5'-bisphosphate + 2 H(+) = [thioredoxin]-dithiol + 3'-phosphoadenylyl sulfate</text>
        <dbReference type="Rhea" id="RHEA:11724"/>
        <dbReference type="Rhea" id="RHEA-COMP:10698"/>
        <dbReference type="Rhea" id="RHEA-COMP:10700"/>
        <dbReference type="ChEBI" id="CHEBI:15378"/>
        <dbReference type="ChEBI" id="CHEBI:17359"/>
        <dbReference type="ChEBI" id="CHEBI:29950"/>
        <dbReference type="ChEBI" id="CHEBI:50058"/>
        <dbReference type="ChEBI" id="CHEBI:58339"/>
        <dbReference type="ChEBI" id="CHEBI:58343"/>
        <dbReference type="EC" id="1.8.4.8"/>
    </reaction>
</comment>
<dbReference type="GO" id="GO:0004604">
    <property type="term" value="F:phosphoadenylyl-sulfate reductase (thioredoxin) activity"/>
    <property type="evidence" value="ECO:0007669"/>
    <property type="project" value="UniProtKB-UniRule"/>
</dbReference>
<dbReference type="GO" id="GO:0070814">
    <property type="term" value="P:hydrogen sulfide biosynthetic process"/>
    <property type="evidence" value="ECO:0007669"/>
    <property type="project" value="UniProtKB-UniRule"/>
</dbReference>
<evidence type="ECO:0000256" key="2">
    <source>
        <dbReference type="ARBA" id="ARBA00023002"/>
    </source>
</evidence>
<keyword evidence="3" id="KW-0963">Cytoplasm</keyword>
<comment type="caution">
    <text evidence="3">Lacks conserved residue(s) required for the propagation of feature annotation.</text>
</comment>
<dbReference type="SUPFAM" id="SSF52402">
    <property type="entry name" value="Adenine nucleotide alpha hydrolases-like"/>
    <property type="match status" value="1"/>
</dbReference>
<evidence type="ECO:0000256" key="3">
    <source>
        <dbReference type="HAMAP-Rule" id="MF_00063"/>
    </source>
</evidence>
<dbReference type="NCBIfam" id="NF002537">
    <property type="entry name" value="PRK02090.1"/>
    <property type="match status" value="1"/>
</dbReference>
<dbReference type="Pfam" id="PF01507">
    <property type="entry name" value="PAPS_reduct"/>
    <property type="match status" value="1"/>
</dbReference>
<dbReference type="InterPro" id="IPR011800">
    <property type="entry name" value="PAPS_reductase_CysH"/>
</dbReference>
<evidence type="ECO:0000313" key="6">
    <source>
        <dbReference type="Proteomes" id="UP000050465"/>
    </source>
</evidence>
<dbReference type="NCBIfam" id="TIGR02057">
    <property type="entry name" value="PAPS_reductase"/>
    <property type="match status" value="1"/>
</dbReference>
<name>A0A0P7YV88_9CYAN</name>
<dbReference type="AlphaFoldDB" id="A0A0P7YV88"/>
<dbReference type="EMBL" id="LJZR01000019">
    <property type="protein sequence ID" value="KPQ34535.1"/>
    <property type="molecule type" value="Genomic_DNA"/>
</dbReference>
<dbReference type="EC" id="1.8.4.8" evidence="3"/>
<dbReference type="GO" id="GO:0005737">
    <property type="term" value="C:cytoplasm"/>
    <property type="evidence" value="ECO:0007669"/>
    <property type="project" value="UniProtKB-SubCell"/>
</dbReference>
<dbReference type="PANTHER" id="PTHR46509:SF1">
    <property type="entry name" value="PHOSPHOADENOSINE PHOSPHOSULFATE REDUCTASE"/>
    <property type="match status" value="1"/>
</dbReference>
<sequence>MTSALPNFQSTNTSPHAVNNASNVSGIWRQGSPPITLDLEALNKKFNRADATELIAWGYETFGDGLVMSTSFGIQSAVMLGLVTSVIPGIPVIWIDTGYLPPETYRFAEDLTQRLSLNLKIYQSPMSPARMEALHGKLWEEGTVEAFNRYDAIRKVEPMKRALSELGTTAWLTGLRAKQTDHRKTLNRIEVQEGRYKLLPILHWHSKDIYTYLKENNLPYHPLWAEGYVSVGDAHSSRPLVDEDTNARATRFNGLKQECGIHIPQTPEEAQSLNSSAL</sequence>
<feature type="domain" description="Phosphoadenosine phosphosulphate reductase" evidence="4">
    <location>
        <begin position="66"/>
        <end position="239"/>
    </location>
</feature>
<gene>
    <name evidence="5" type="primary">cysH-2</name>
    <name evidence="3" type="synonym">cysH</name>
    <name evidence="5" type="ORF">HLUCCA11_14645</name>
</gene>
<evidence type="ECO:0000259" key="4">
    <source>
        <dbReference type="Pfam" id="PF01507"/>
    </source>
</evidence>
<dbReference type="CDD" id="cd23945">
    <property type="entry name" value="PAPS_reductase"/>
    <property type="match status" value="1"/>
</dbReference>
<accession>A0A0P7YV88</accession>